<evidence type="ECO:0000313" key="1">
    <source>
        <dbReference type="EMBL" id="PPS00380.1"/>
    </source>
</evidence>
<accession>A0A2P5XAK8</accession>
<sequence length="105" mass="11602">MPSRRVNVNVNHVNGVVNPLEGDRTSVSPGRPRKASVFYESVEPLVHVMIEAFQRVTGGNVANQRLPLVHLRALGGKKFNGVRGADPTKAEYWLEGVEKVLERMA</sequence>
<evidence type="ECO:0000313" key="2">
    <source>
        <dbReference type="Proteomes" id="UP000239757"/>
    </source>
</evidence>
<protein>
    <submittedName>
        <fullName evidence="1">Uncharacterized protein</fullName>
    </submittedName>
</protein>
<reference evidence="1 2" key="1">
    <citation type="submission" date="2015-01" db="EMBL/GenBank/DDBJ databases">
        <title>Genome of allotetraploid Gossypium barbadense reveals genomic plasticity and fiber elongation in cotton evolution.</title>
        <authorList>
            <person name="Chen X."/>
            <person name="Liu X."/>
            <person name="Zhao B."/>
            <person name="Zheng H."/>
            <person name="Hu Y."/>
            <person name="Lu G."/>
            <person name="Yang C."/>
            <person name="Chen J."/>
            <person name="Shan C."/>
            <person name="Zhang L."/>
            <person name="Zhou Y."/>
            <person name="Wang L."/>
            <person name="Guo W."/>
            <person name="Bai Y."/>
            <person name="Ruan J."/>
            <person name="Shangguan X."/>
            <person name="Mao Y."/>
            <person name="Jiang J."/>
            <person name="Zhu Y."/>
            <person name="Lei J."/>
            <person name="Kang H."/>
            <person name="Chen S."/>
            <person name="He X."/>
            <person name="Wang R."/>
            <person name="Wang Y."/>
            <person name="Chen J."/>
            <person name="Wang L."/>
            <person name="Yu S."/>
            <person name="Wang B."/>
            <person name="Wei J."/>
            <person name="Song S."/>
            <person name="Lu X."/>
            <person name="Gao Z."/>
            <person name="Gu W."/>
            <person name="Deng X."/>
            <person name="Ma D."/>
            <person name="Wang S."/>
            <person name="Liang W."/>
            <person name="Fang L."/>
            <person name="Cai C."/>
            <person name="Zhu X."/>
            <person name="Zhou B."/>
            <person name="Zhang Y."/>
            <person name="Chen Z."/>
            <person name="Xu S."/>
            <person name="Zhu R."/>
            <person name="Wang S."/>
            <person name="Zhang T."/>
            <person name="Zhao G."/>
        </authorList>
    </citation>
    <scope>NUCLEOTIDE SEQUENCE [LARGE SCALE GENOMIC DNA]</scope>
    <source>
        <strain evidence="2">cv. Xinhai21</strain>
        <tissue evidence="1">Leaf</tissue>
    </source>
</reference>
<dbReference type="EMBL" id="KZ665303">
    <property type="protein sequence ID" value="PPS00380.1"/>
    <property type="molecule type" value="Genomic_DNA"/>
</dbReference>
<proteinExistence type="predicted"/>
<dbReference type="AlphaFoldDB" id="A0A2P5XAK8"/>
<dbReference type="OrthoDB" id="10456189at2759"/>
<gene>
    <name evidence="1" type="ORF">GOBAR_AA20283</name>
</gene>
<organism evidence="1 2">
    <name type="scientific">Gossypium barbadense</name>
    <name type="common">Sea Island cotton</name>
    <name type="synonym">Hibiscus barbadensis</name>
    <dbReference type="NCBI Taxonomy" id="3634"/>
    <lineage>
        <taxon>Eukaryota</taxon>
        <taxon>Viridiplantae</taxon>
        <taxon>Streptophyta</taxon>
        <taxon>Embryophyta</taxon>
        <taxon>Tracheophyta</taxon>
        <taxon>Spermatophyta</taxon>
        <taxon>Magnoliopsida</taxon>
        <taxon>eudicotyledons</taxon>
        <taxon>Gunneridae</taxon>
        <taxon>Pentapetalae</taxon>
        <taxon>rosids</taxon>
        <taxon>malvids</taxon>
        <taxon>Malvales</taxon>
        <taxon>Malvaceae</taxon>
        <taxon>Malvoideae</taxon>
        <taxon>Gossypium</taxon>
    </lineage>
</organism>
<dbReference type="Proteomes" id="UP000239757">
    <property type="component" value="Unassembled WGS sequence"/>
</dbReference>
<name>A0A2P5XAK8_GOSBA</name>